<name>X6P361_RETFI</name>
<reference evidence="1 2" key="1">
    <citation type="journal article" date="2013" name="Curr. Biol.">
        <title>The Genome of the Foraminiferan Reticulomyxa filosa.</title>
        <authorList>
            <person name="Glockner G."/>
            <person name="Hulsmann N."/>
            <person name="Schleicher M."/>
            <person name="Noegel A.A."/>
            <person name="Eichinger L."/>
            <person name="Gallinger C."/>
            <person name="Pawlowski J."/>
            <person name="Sierra R."/>
            <person name="Euteneuer U."/>
            <person name="Pillet L."/>
            <person name="Moustafa A."/>
            <person name="Platzer M."/>
            <person name="Groth M."/>
            <person name="Szafranski K."/>
            <person name="Schliwa M."/>
        </authorList>
    </citation>
    <scope>NUCLEOTIDE SEQUENCE [LARGE SCALE GENOMIC DNA]</scope>
</reference>
<evidence type="ECO:0000313" key="1">
    <source>
        <dbReference type="EMBL" id="ETO32519.1"/>
    </source>
</evidence>
<dbReference type="AlphaFoldDB" id="X6P361"/>
<sequence>MSDVLSNSLLVCFSADDKKFLSNLQDKKSLWKCIWQGGVQYTGLSLKGSAWKDSKGLLNNMVELFDLFFYEKLLFWSFFVVLGKFFNLRKTDNIFVLFLCCSIGNSVTFLKPNYNCFLTQKKKYYFLCFGNICFQFDVYQFTISNSNQNERNTNFIPRISL</sequence>
<evidence type="ECO:0000313" key="2">
    <source>
        <dbReference type="Proteomes" id="UP000023152"/>
    </source>
</evidence>
<dbReference type="Proteomes" id="UP000023152">
    <property type="component" value="Unassembled WGS sequence"/>
</dbReference>
<organism evidence="1 2">
    <name type="scientific">Reticulomyxa filosa</name>
    <dbReference type="NCBI Taxonomy" id="46433"/>
    <lineage>
        <taxon>Eukaryota</taxon>
        <taxon>Sar</taxon>
        <taxon>Rhizaria</taxon>
        <taxon>Retaria</taxon>
        <taxon>Foraminifera</taxon>
        <taxon>Monothalamids</taxon>
        <taxon>Reticulomyxidae</taxon>
        <taxon>Reticulomyxa</taxon>
    </lineage>
</organism>
<protein>
    <submittedName>
        <fullName evidence="1">Uncharacterized protein</fullName>
    </submittedName>
</protein>
<comment type="caution">
    <text evidence="1">The sequence shown here is derived from an EMBL/GenBank/DDBJ whole genome shotgun (WGS) entry which is preliminary data.</text>
</comment>
<dbReference type="EMBL" id="ASPP01004151">
    <property type="protein sequence ID" value="ETO32519.1"/>
    <property type="molecule type" value="Genomic_DNA"/>
</dbReference>
<accession>X6P361</accession>
<proteinExistence type="predicted"/>
<keyword evidence="2" id="KW-1185">Reference proteome</keyword>
<gene>
    <name evidence="1" type="ORF">RFI_04601</name>
</gene>